<evidence type="ECO:0000313" key="3">
    <source>
        <dbReference type="Proteomes" id="UP001524547"/>
    </source>
</evidence>
<proteinExistence type="predicted"/>
<dbReference type="EMBL" id="JAMZEJ010000001">
    <property type="protein sequence ID" value="MCQ8239500.1"/>
    <property type="molecule type" value="Genomic_DNA"/>
</dbReference>
<name>A0ABT1VT36_9PROT</name>
<gene>
    <name evidence="2" type="ORF">NFI88_01420</name>
</gene>
<feature type="region of interest" description="Disordered" evidence="1">
    <location>
        <begin position="24"/>
        <end position="70"/>
    </location>
</feature>
<dbReference type="RefSeq" id="WP_422918236.1">
    <property type="nucleotide sequence ID" value="NZ_JAMZEJ010000001.1"/>
</dbReference>
<protein>
    <submittedName>
        <fullName evidence="2">Uncharacterized protein</fullName>
    </submittedName>
</protein>
<comment type="caution">
    <text evidence="2">The sequence shown here is derived from an EMBL/GenBank/DDBJ whole genome shotgun (WGS) entry which is preliminary data.</text>
</comment>
<evidence type="ECO:0000256" key="1">
    <source>
        <dbReference type="SAM" id="MobiDB-lite"/>
    </source>
</evidence>
<sequence length="70" mass="7273">MSGNNDGSAHDKARDLVETALEKLDEDRDAARGLIRKADRLDPGAADEVVADLDEDAGSDHSATAGPARG</sequence>
<organism evidence="2 3">
    <name type="scientific">Rhizosaccharibacter radicis</name>
    <dbReference type="NCBI Taxonomy" id="2782605"/>
    <lineage>
        <taxon>Bacteria</taxon>
        <taxon>Pseudomonadati</taxon>
        <taxon>Pseudomonadota</taxon>
        <taxon>Alphaproteobacteria</taxon>
        <taxon>Acetobacterales</taxon>
        <taxon>Acetobacteraceae</taxon>
        <taxon>Rhizosaccharibacter</taxon>
    </lineage>
</organism>
<evidence type="ECO:0000313" key="2">
    <source>
        <dbReference type="EMBL" id="MCQ8239500.1"/>
    </source>
</evidence>
<keyword evidence="3" id="KW-1185">Reference proteome</keyword>
<dbReference type="Proteomes" id="UP001524547">
    <property type="component" value="Unassembled WGS sequence"/>
</dbReference>
<feature type="compositionally biased region" description="Basic and acidic residues" evidence="1">
    <location>
        <begin position="24"/>
        <end position="42"/>
    </location>
</feature>
<reference evidence="2 3" key="1">
    <citation type="submission" date="2022-06" db="EMBL/GenBank/DDBJ databases">
        <title>Rhizosaccharibacter gen. nov. sp. nov. KSS12, endophytic bacteria isolated from sugarcane.</title>
        <authorList>
            <person name="Pitiwittayakul N."/>
        </authorList>
    </citation>
    <scope>NUCLEOTIDE SEQUENCE [LARGE SCALE GENOMIC DNA]</scope>
    <source>
        <strain evidence="2 3">KSS12</strain>
    </source>
</reference>
<accession>A0ABT1VT36</accession>